<comment type="caution">
    <text evidence="2">The sequence shown here is derived from an EMBL/GenBank/DDBJ whole genome shotgun (WGS) entry which is preliminary data.</text>
</comment>
<gene>
    <name evidence="2" type="ORF">GCM10007877_28880</name>
</gene>
<dbReference type="AlphaFoldDB" id="A0AA37WMC3"/>
<evidence type="ECO:0000259" key="1">
    <source>
        <dbReference type="Pfam" id="PF18925"/>
    </source>
</evidence>
<dbReference type="EMBL" id="BSPD01000065">
    <property type="protein sequence ID" value="GLS27169.1"/>
    <property type="molecule type" value="Genomic_DNA"/>
</dbReference>
<keyword evidence="3" id="KW-1185">Reference proteome</keyword>
<organism evidence="2 3">
    <name type="scientific">Marinibactrum halimedae</name>
    <dbReference type="NCBI Taxonomy" id="1444977"/>
    <lineage>
        <taxon>Bacteria</taxon>
        <taxon>Pseudomonadati</taxon>
        <taxon>Pseudomonadota</taxon>
        <taxon>Gammaproteobacteria</taxon>
        <taxon>Cellvibrionales</taxon>
        <taxon>Cellvibrionaceae</taxon>
        <taxon>Marinibactrum</taxon>
    </lineage>
</organism>
<accession>A0AA37WMC3</accession>
<reference evidence="2 3" key="1">
    <citation type="journal article" date="2014" name="Int. J. Syst. Evol. Microbiol.">
        <title>Complete genome sequence of Corynebacterium casei LMG S-19264T (=DSM 44701T), isolated from a smear-ripened cheese.</title>
        <authorList>
            <consortium name="US DOE Joint Genome Institute (JGI-PGF)"/>
            <person name="Walter F."/>
            <person name="Albersmeier A."/>
            <person name="Kalinowski J."/>
            <person name="Ruckert C."/>
        </authorList>
    </citation>
    <scope>NUCLEOTIDE SEQUENCE [LARGE SCALE GENOMIC DNA]</scope>
    <source>
        <strain evidence="2 3">NBRC 110095</strain>
    </source>
</reference>
<feature type="domain" description="DUF5675" evidence="1">
    <location>
        <begin position="193"/>
        <end position="296"/>
    </location>
</feature>
<sequence>MAWWSASYLRFWGFSLTSNGQTLVQRDEDPFDQSIQLNACIWVDCFFDVNEGVWRMLVSVQELTLIYDDFYQNFNHSALAFGFEQKNGLENLIDIINAKMEVEIGGAEITLVGHEDDFDLTEVFWQDLLMRIVLHDNFCAISNNNACTTVEDVTRVDMIVERKIEGNYFSGTCKSNIDYTSGEYELSGSNGVLLTGYTLERGGPDSDTPAFNSDVCTNTPKRIPAGSYNFTVGSTRRYTNIPIIDSSSFGRTGILVHNSAGAYGTIGCILVGKTSSASGVFAGNASQSSLQALNEISQALTYSTSGADKFLFKYGVLTVENNIN</sequence>
<evidence type="ECO:0000313" key="3">
    <source>
        <dbReference type="Proteomes" id="UP001156870"/>
    </source>
</evidence>
<name>A0AA37WMC3_9GAMM</name>
<dbReference type="Pfam" id="PF18925">
    <property type="entry name" value="DUF5675"/>
    <property type="match status" value="1"/>
</dbReference>
<proteinExistence type="predicted"/>
<protein>
    <recommendedName>
        <fullName evidence="1">DUF5675 domain-containing protein</fullName>
    </recommendedName>
</protein>
<dbReference type="Proteomes" id="UP001156870">
    <property type="component" value="Unassembled WGS sequence"/>
</dbReference>
<dbReference type="RefSeq" id="WP_232592799.1">
    <property type="nucleotide sequence ID" value="NZ_BSPD01000065.1"/>
</dbReference>
<dbReference type="InterPro" id="IPR043732">
    <property type="entry name" value="DUF5675"/>
</dbReference>
<evidence type="ECO:0000313" key="2">
    <source>
        <dbReference type="EMBL" id="GLS27169.1"/>
    </source>
</evidence>